<name>A0ABX6KVN2_CHRGL</name>
<dbReference type="PROSITE" id="PS51257">
    <property type="entry name" value="PROKAR_LIPOPROTEIN"/>
    <property type="match status" value="1"/>
</dbReference>
<gene>
    <name evidence="3" type="ORF">FOB44_15110</name>
</gene>
<keyword evidence="4" id="KW-1185">Reference proteome</keyword>
<evidence type="ECO:0000313" key="4">
    <source>
        <dbReference type="Proteomes" id="UP000501570"/>
    </source>
</evidence>
<protein>
    <recommendedName>
        <fullName evidence="5">Lipoprotein</fullName>
    </recommendedName>
</protein>
<evidence type="ECO:0008006" key="5">
    <source>
        <dbReference type="Google" id="ProtNLM"/>
    </source>
</evidence>
<keyword evidence="2" id="KW-0732">Signal</keyword>
<reference evidence="3 4" key="1">
    <citation type="submission" date="2019-09" db="EMBL/GenBank/DDBJ databases">
        <title>FDA dAtabase for Regulatory Grade micrObial Sequences (FDA-ARGOS): Supporting development and validation of Infectious Disease Dx tests.</title>
        <authorList>
            <person name="Sciortino C."/>
            <person name="Tallon L."/>
            <person name="Sadzewicz L."/>
            <person name="Vavikolanu K."/>
            <person name="Mehta A."/>
            <person name="Aluvathingal J."/>
            <person name="Nadendla S."/>
            <person name="Nandy P."/>
            <person name="Geyer C."/>
            <person name="Yan Y."/>
            <person name="Sichtig H."/>
        </authorList>
    </citation>
    <scope>NUCLEOTIDE SEQUENCE [LARGE SCALE GENOMIC DNA]</scope>
    <source>
        <strain evidence="3 4">FDAARGOS_636</strain>
    </source>
</reference>
<evidence type="ECO:0000313" key="3">
    <source>
        <dbReference type="EMBL" id="QIY91898.1"/>
    </source>
</evidence>
<sequence>MKKHLRLKMLLLAVISLFLYSCMHDETTAESEASYLTKEYTSKSLWKEDEKYIKNVKKIFEANADPEYFKNKHGEVAWNYALTTGEESLLEVPVIKNGKIHFTLVVKREGNRVYFKTDPNEKSKNFFEILMFKDRKNLSGSLKETSKDPQARSACITITKTVTWTDTVTGEVLQIDHFTETRCSPVGPYLDCTDLSLNSSCGSGSGGDSSAGGGGGGGYPYTQEEQELADYCKLLREQRQNTSFQNNLTNLKNNTALKKETGYIQRTNGSYTYQDAATQTEDKNSLSLPNASLQANKDIMGYLHTHVDDYTFTNTDGDEEIRKGIKMFSPADVAYFMNMLKNAQDAGRPLSDVYAVMVTSKGNYEIRFTGNQYQLKTFTDAQVKVFRDLYKAEMIKSTDLELTFLRFISEKMNVKAVNLYKMDDSNATNYEIRLTPEKNKMTTGCAGL</sequence>
<feature type="compositionally biased region" description="Gly residues" evidence="1">
    <location>
        <begin position="203"/>
        <end position="219"/>
    </location>
</feature>
<feature type="signal peptide" evidence="2">
    <location>
        <begin position="1"/>
        <end position="23"/>
    </location>
</feature>
<accession>A0ABX6KVN2</accession>
<feature type="region of interest" description="Disordered" evidence="1">
    <location>
        <begin position="203"/>
        <end position="222"/>
    </location>
</feature>
<organism evidence="3 4">
    <name type="scientific">Chryseobacterium gallinarum</name>
    <dbReference type="NCBI Taxonomy" id="1324352"/>
    <lineage>
        <taxon>Bacteria</taxon>
        <taxon>Pseudomonadati</taxon>
        <taxon>Bacteroidota</taxon>
        <taxon>Flavobacteriia</taxon>
        <taxon>Flavobacteriales</taxon>
        <taxon>Weeksellaceae</taxon>
        <taxon>Chryseobacterium group</taxon>
        <taxon>Chryseobacterium</taxon>
    </lineage>
</organism>
<dbReference type="RefSeq" id="WP_168239009.1">
    <property type="nucleotide sequence ID" value="NZ_CP050995.1"/>
</dbReference>
<feature type="chain" id="PRO_5045540701" description="Lipoprotein" evidence="2">
    <location>
        <begin position="24"/>
        <end position="448"/>
    </location>
</feature>
<proteinExistence type="predicted"/>
<evidence type="ECO:0000256" key="1">
    <source>
        <dbReference type="SAM" id="MobiDB-lite"/>
    </source>
</evidence>
<evidence type="ECO:0000256" key="2">
    <source>
        <dbReference type="SAM" id="SignalP"/>
    </source>
</evidence>
<dbReference type="EMBL" id="CP050995">
    <property type="protein sequence ID" value="QIY91898.1"/>
    <property type="molecule type" value="Genomic_DNA"/>
</dbReference>
<dbReference type="Proteomes" id="UP000501570">
    <property type="component" value="Chromosome"/>
</dbReference>